<evidence type="ECO:0000313" key="3">
    <source>
        <dbReference type="Proteomes" id="UP000319700"/>
    </source>
</evidence>
<reference evidence="2 3" key="1">
    <citation type="journal article" date="2019" name="Environ. Microbiol.">
        <title>Species interactions and distinct microbial communities in high Arctic permafrost affected cryosols are associated with the CH4 and CO2 gas fluxes.</title>
        <authorList>
            <person name="Altshuler I."/>
            <person name="Hamel J."/>
            <person name="Turney S."/>
            <person name="Magnuson E."/>
            <person name="Levesque R."/>
            <person name="Greer C."/>
            <person name="Whyte L.G."/>
        </authorList>
    </citation>
    <scope>NUCLEOTIDE SEQUENCE [LARGE SCALE GENOMIC DNA]</scope>
    <source>
        <strain evidence="2 3">42</strain>
    </source>
</reference>
<proteinExistence type="predicted"/>
<dbReference type="Pfam" id="PF01841">
    <property type="entry name" value="Transglut_core"/>
    <property type="match status" value="1"/>
</dbReference>
<keyword evidence="3" id="KW-1185">Reference proteome</keyword>
<accession>A0A502F4P4</accession>
<dbReference type="PANTHER" id="PTHR46333:SF2">
    <property type="entry name" value="CYTOKINESIS PROTEIN 3"/>
    <property type="match status" value="1"/>
</dbReference>
<dbReference type="GO" id="GO:0005737">
    <property type="term" value="C:cytoplasm"/>
    <property type="evidence" value="ECO:0007669"/>
    <property type="project" value="TreeGrafter"/>
</dbReference>
<dbReference type="RefSeq" id="WP_140504376.1">
    <property type="nucleotide sequence ID" value="NZ_RCZH01000003.1"/>
</dbReference>
<dbReference type="Proteomes" id="UP000319700">
    <property type="component" value="Unassembled WGS sequence"/>
</dbReference>
<dbReference type="InterPro" id="IPR052557">
    <property type="entry name" value="CAP/Cytokinesis_protein"/>
</dbReference>
<dbReference type="AlphaFoldDB" id="A0A502F4P4"/>
<dbReference type="SUPFAM" id="SSF54001">
    <property type="entry name" value="Cysteine proteinases"/>
    <property type="match status" value="1"/>
</dbReference>
<dbReference type="OrthoDB" id="9788327at2"/>
<dbReference type="Gene3D" id="3.10.620.30">
    <property type="match status" value="1"/>
</dbReference>
<gene>
    <name evidence="2" type="ORF">EAH81_04935</name>
</gene>
<protein>
    <submittedName>
        <fullName evidence="2">Transglutaminase</fullName>
    </submittedName>
</protein>
<dbReference type="PANTHER" id="PTHR46333">
    <property type="entry name" value="CYTOKINESIS PROTEIN 3"/>
    <property type="match status" value="1"/>
</dbReference>
<dbReference type="InterPro" id="IPR002931">
    <property type="entry name" value="Transglutaminase-like"/>
</dbReference>
<dbReference type="EMBL" id="RCZH01000003">
    <property type="protein sequence ID" value="TPG43899.1"/>
    <property type="molecule type" value="Genomic_DNA"/>
</dbReference>
<evidence type="ECO:0000313" key="2">
    <source>
        <dbReference type="EMBL" id="TPG43899.1"/>
    </source>
</evidence>
<feature type="domain" description="Transglutaminase-like" evidence="1">
    <location>
        <begin position="110"/>
        <end position="177"/>
    </location>
</feature>
<organism evidence="2 3">
    <name type="scientific">Flavobacterium pectinovorum</name>
    <dbReference type="NCBI Taxonomy" id="29533"/>
    <lineage>
        <taxon>Bacteria</taxon>
        <taxon>Pseudomonadati</taxon>
        <taxon>Bacteroidota</taxon>
        <taxon>Flavobacteriia</taxon>
        <taxon>Flavobacteriales</taxon>
        <taxon>Flavobacteriaceae</taxon>
        <taxon>Flavobacterium</taxon>
    </lineage>
</organism>
<dbReference type="InterPro" id="IPR038765">
    <property type="entry name" value="Papain-like_cys_pep_sf"/>
</dbReference>
<sequence>MAIRKIAFVFLFLNVVFLNSSYSQRYSALDSIVLKYPSFGSPEKLAERIQKDFTSEHDKARAIYSWIALNLNYDLKTYLDPPEPKTFTSKNELENAKQIQLAHASTTQKAFRSKKAVCEGFSLLYQQLATLSGLKCQFVTGDSKRLLNDIGRKRLGSNHAWNTVQIDGKWILIDATWGEGYFDEKRQVSVKKFTPIYFDMAPDYFYMTHFPESSMYAGNTGNKEAFLNGPLIYNEFVDNSCEISAPFSGVVHANDGDKITFQIKNISRLEDLYYLNKKEEHVKIENPKEKDGQLEFQVTYNRKYGRFITFFLSNQALAAFKIVPKQI</sequence>
<dbReference type="SMART" id="SM00460">
    <property type="entry name" value="TGc"/>
    <property type="match status" value="1"/>
</dbReference>
<name>A0A502F4P4_9FLAO</name>
<comment type="caution">
    <text evidence="2">The sequence shown here is derived from an EMBL/GenBank/DDBJ whole genome shotgun (WGS) entry which is preliminary data.</text>
</comment>
<evidence type="ECO:0000259" key="1">
    <source>
        <dbReference type="SMART" id="SM00460"/>
    </source>
</evidence>